<sequence>MISGLFLRNFKNYENINFIPFWTSENDRMTIFAGDNGAGKSAILESMNCLMNNIDSKEWAYSIGQKKDRVNIFPLFLIKKDEWLNDDVQQIERISHYFWNYNFLDVSTADFIKKFISYRDNLKNWYPSDEYYLLAIGKNFDGNVLLTSTFHKKIADATKKDGVSRDKINSIFKKILERYKFVYLPVENKTSDILSLQANEMQGMMDREISDEIRNLLSNKEHLLPTNHPLNDGKKNAKKHSVIDIINNKLDLYIDDINEKIPDGYKFEYKGAIKRPIKPTDILDSIFLKYFSYRPLSKNSKNIKNLSSGEQRIALIDIATALLSTESPKNKEVILAIDEPEVSLESAHRFEQFSSLINLSEKYNKQIFITTHWYGLVLRPMHASLHYIHKDNGNVKIDAFPLVNIQESRRAFPNSIEIRSYFDLMASMLSLLKKNEYNWIFCEGSEDYLYLKSFLKDTIPNLFILPFNGCGNIKKIFDFLHVPFSDNEENKQIKGKVMCLIDTDTKNIIKVDGYSLNKYKGKLGFFRLSICDDSSDIVSIASPDATNTEIEDFLDPELMFASLTNLSKNDSTLQGFMDLYNLNKDVKFTNISNGVSFLKRKTKASHEKIKDFSDYLSSTKLKKLIAEEYTKDPSKIVVRQEDQWIIKIKDFFSK</sequence>
<evidence type="ECO:0000313" key="2">
    <source>
        <dbReference type="EMBL" id="MDY4379089.1"/>
    </source>
</evidence>
<dbReference type="InterPro" id="IPR041685">
    <property type="entry name" value="AAA_GajA/Old/RecF-like"/>
</dbReference>
<dbReference type="InterPro" id="IPR027417">
    <property type="entry name" value="P-loop_NTPase"/>
</dbReference>
<dbReference type="EMBL" id="JAXHOZ010000059">
    <property type="protein sequence ID" value="MDY4379089.1"/>
    <property type="molecule type" value="Genomic_DNA"/>
</dbReference>
<dbReference type="PANTHER" id="PTHR32182">
    <property type="entry name" value="DNA REPLICATION AND REPAIR PROTEIN RECF"/>
    <property type="match status" value="1"/>
</dbReference>
<dbReference type="Pfam" id="PF13175">
    <property type="entry name" value="AAA_15"/>
    <property type="match status" value="1"/>
</dbReference>
<gene>
    <name evidence="2" type="ORF">SOV92_14855</name>
</gene>
<name>A0AAW9H582_9GAMM</name>
<dbReference type="RefSeq" id="WP_320714646.1">
    <property type="nucleotide sequence ID" value="NZ_JAXHOZ010000059.1"/>
</dbReference>
<dbReference type="Proteomes" id="UP001269968">
    <property type="component" value="Unassembled WGS sequence"/>
</dbReference>
<dbReference type="PANTHER" id="PTHR32182:SF22">
    <property type="entry name" value="ATP-DEPENDENT ENDONUCLEASE, OLD FAMILY-RELATED"/>
    <property type="match status" value="1"/>
</dbReference>
<organism evidence="2 3">
    <name type="scientific">Pectobacterium brasiliense</name>
    <dbReference type="NCBI Taxonomy" id="180957"/>
    <lineage>
        <taxon>Bacteria</taxon>
        <taxon>Pseudomonadati</taxon>
        <taxon>Pseudomonadota</taxon>
        <taxon>Gammaproteobacteria</taxon>
        <taxon>Enterobacterales</taxon>
        <taxon>Pectobacteriaceae</taxon>
        <taxon>Pectobacterium</taxon>
    </lineage>
</organism>
<dbReference type="AlphaFoldDB" id="A0AAW9H582"/>
<proteinExistence type="predicted"/>
<dbReference type="GO" id="GO:0000731">
    <property type="term" value="P:DNA synthesis involved in DNA repair"/>
    <property type="evidence" value="ECO:0007669"/>
    <property type="project" value="TreeGrafter"/>
</dbReference>
<comment type="caution">
    <text evidence="2">The sequence shown here is derived from an EMBL/GenBank/DDBJ whole genome shotgun (WGS) entry which is preliminary data.</text>
</comment>
<protein>
    <submittedName>
        <fullName evidence="2">AAA family ATPase</fullName>
    </submittedName>
</protein>
<evidence type="ECO:0000313" key="3">
    <source>
        <dbReference type="Proteomes" id="UP001269968"/>
    </source>
</evidence>
<accession>A0AAW9H582</accession>
<evidence type="ECO:0000259" key="1">
    <source>
        <dbReference type="Pfam" id="PF13175"/>
    </source>
</evidence>
<reference evidence="2" key="1">
    <citation type="submission" date="2023-11" db="EMBL/GenBank/DDBJ databases">
        <title>Comparative genomics revealed phylogeny of phytopathogenic Pectobacterium aroidearum based on whole-genome sequencing and function of putative horizontal acquire islands in P. aroidearum PccS1.</title>
        <authorList>
            <person name="Fan J."/>
            <person name="Yang L."/>
        </authorList>
    </citation>
    <scope>NUCLEOTIDE SEQUENCE</scope>
    <source>
        <strain evidence="2">NJAU140</strain>
    </source>
</reference>
<dbReference type="Gene3D" id="3.40.50.300">
    <property type="entry name" value="P-loop containing nucleotide triphosphate hydrolases"/>
    <property type="match status" value="1"/>
</dbReference>
<dbReference type="GO" id="GO:0006302">
    <property type="term" value="P:double-strand break repair"/>
    <property type="evidence" value="ECO:0007669"/>
    <property type="project" value="TreeGrafter"/>
</dbReference>
<dbReference type="SUPFAM" id="SSF52540">
    <property type="entry name" value="P-loop containing nucleoside triphosphate hydrolases"/>
    <property type="match status" value="1"/>
</dbReference>
<feature type="domain" description="Endonuclease GajA/Old nuclease/RecF-like AAA" evidence="1">
    <location>
        <begin position="1"/>
        <end position="372"/>
    </location>
</feature>